<feature type="region of interest" description="Disordered" evidence="3">
    <location>
        <begin position="1478"/>
        <end position="1560"/>
    </location>
</feature>
<gene>
    <name evidence="5" type="ORF">BN1204_000700</name>
</gene>
<feature type="compositionally biased region" description="Low complexity" evidence="3">
    <location>
        <begin position="1267"/>
        <end position="1288"/>
    </location>
</feature>
<feature type="compositionally biased region" description="Low complexity" evidence="3">
    <location>
        <begin position="312"/>
        <end position="328"/>
    </location>
</feature>
<feature type="compositionally biased region" description="Polar residues" evidence="3">
    <location>
        <begin position="1546"/>
        <end position="1560"/>
    </location>
</feature>
<feature type="compositionally biased region" description="Polar residues" evidence="3">
    <location>
        <begin position="471"/>
        <end position="481"/>
    </location>
</feature>
<dbReference type="InterPro" id="IPR050117">
    <property type="entry name" value="MAPK"/>
</dbReference>
<evidence type="ECO:0000313" key="5">
    <source>
        <dbReference type="EMBL" id="CEL64152.1"/>
    </source>
</evidence>
<feature type="region of interest" description="Disordered" evidence="3">
    <location>
        <begin position="1142"/>
        <end position="1172"/>
    </location>
</feature>
<feature type="compositionally biased region" description="Polar residues" evidence="3">
    <location>
        <begin position="953"/>
        <end position="963"/>
    </location>
</feature>
<feature type="region of interest" description="Disordered" evidence="3">
    <location>
        <begin position="296"/>
        <end position="332"/>
    </location>
</feature>
<dbReference type="EMBL" id="LN714474">
    <property type="protein sequence ID" value="CEL64152.1"/>
    <property type="molecule type" value="Genomic_DNA"/>
</dbReference>
<dbReference type="SUPFAM" id="SSF56112">
    <property type="entry name" value="Protein kinase-like (PK-like)"/>
    <property type="match status" value="1"/>
</dbReference>
<feature type="region of interest" description="Disordered" evidence="3">
    <location>
        <begin position="840"/>
        <end position="907"/>
    </location>
</feature>
<evidence type="ECO:0000259" key="4">
    <source>
        <dbReference type="PROSITE" id="PS50011"/>
    </source>
</evidence>
<protein>
    <submittedName>
        <fullName evidence="5">Protein kinase (Incomplete catalytic triad),putative</fullName>
    </submittedName>
</protein>
<feature type="compositionally biased region" description="Basic and acidic residues" evidence="3">
    <location>
        <begin position="1478"/>
        <end position="1501"/>
    </location>
</feature>
<feature type="compositionally biased region" description="Basic and acidic residues" evidence="3">
    <location>
        <begin position="1018"/>
        <end position="1079"/>
    </location>
</feature>
<feature type="compositionally biased region" description="Basic and acidic residues" evidence="3">
    <location>
        <begin position="1526"/>
        <end position="1541"/>
    </location>
</feature>
<feature type="region of interest" description="Disordered" evidence="3">
    <location>
        <begin position="2012"/>
        <end position="2099"/>
    </location>
</feature>
<feature type="region of interest" description="Disordered" evidence="3">
    <location>
        <begin position="1255"/>
        <end position="1288"/>
    </location>
</feature>
<proteinExistence type="predicted"/>
<feature type="compositionally biased region" description="Basic and acidic residues" evidence="3">
    <location>
        <begin position="652"/>
        <end position="662"/>
    </location>
</feature>
<evidence type="ECO:0000256" key="2">
    <source>
        <dbReference type="ARBA" id="ARBA00022840"/>
    </source>
</evidence>
<dbReference type="GO" id="GO:0004672">
    <property type="term" value="F:protein kinase activity"/>
    <property type="evidence" value="ECO:0007669"/>
    <property type="project" value="InterPro"/>
</dbReference>
<feature type="region of interest" description="Disordered" evidence="3">
    <location>
        <begin position="1908"/>
        <end position="1928"/>
    </location>
</feature>
<dbReference type="GO" id="GO:0005524">
    <property type="term" value="F:ATP binding"/>
    <property type="evidence" value="ECO:0007669"/>
    <property type="project" value="UniProtKB-KW"/>
</dbReference>
<feature type="compositionally biased region" description="Acidic residues" evidence="3">
    <location>
        <begin position="1502"/>
        <end position="1511"/>
    </location>
</feature>
<feature type="compositionally biased region" description="Basic and acidic residues" evidence="3">
    <location>
        <begin position="2441"/>
        <end position="2469"/>
    </location>
</feature>
<sequence>MTHAEDAHKPLNVVEFFGCHIEGSTLYLITDFCETNLRSFWEKILLGLSCLHAHGILHRNLKPENILIRPSVGRKRNPTCAGDRTTKTTPKGVPVHGERQRSDTSRTLGAPENAPTLRGVETCIGDENGPERSIGKIARQTRGGSIPSAERDASGDEMDQILPDVEVELSDFGFSRLLQETAGAYTPENPKDRERSYRESRRLFYRAPELLLMRGEGTAESVPVYSFGVDIWSVAIIFMELALLRPPFRGESEMIYLLQVSKRTRRTLPAVKQNPFFPPLAPEAFHATRPRPIGLGGFEVRLPSETDLPSPAQATQAQSASAQTATQARGARLTGPVLSASHSTDSSSIVADARGIQSTFCPSRAVSSASPGVGPRGRLAGELTATLPRRREGRSERDGEDEREREQKRRAGEGDRGEASLEDREEAGGRGHEDSAGGRQRGEDASGPAGGRGRTLRGSLATQGERRGAMPSSTTSSATERNSGDPGEAEVAFFASAGSHLEQGESARRFLGPSGIDRCDSARRRALVGPGGEHSRVQENAFFARWSSQDTEETTLEGAETAEAALLKEAEMWVRMLPLWPPVDWDGVISSCRRKEEAGLESKENEETEDAGEAQVDQTRDGEVVNFDREDEEGNTAEAEAGHQRRVAACHRAREENTRGEAKPTGNLTEEQEKLCPNKGFPFNQRCNILPLERRSPAASKKGSPPEKTGSEPLREKGAPATDPDCCPIEERRDGKVTRQKPSDGKLWKPTSTIPLPPSSASQRECPSSSQEAADVLRQFGRVMGPDGLELLREMLQLKGKDRISAAAAYARVCAVLEKNRLLRLKRRRRELLRIPVSAQTASTSADARPATSVSRKGKPLRKHRSGDPEVCTSDSTGDSGVPGIPKTAFSRHAEAARRRENVAVKARDDRPRLECLAAAPDNSLFQWSSAKSQESSPRLASTKLTWEKSCFQMPSKTANSRRAATRPLADEIQHERGEGACGERKAPREFFSRNRDEAEKEERESSPRTGAGDEETKEGARGSERRERASARGEQRPARRTSESEEVIEKETAKPREAERWEDKHNGEESEQDARVQEGEDAQAAPLSNAFLRVSGGLPFASLLRRLHALASSAPGIPVEASMRRVAAQVADCFLGSAATGQRRRENARESETRKSRGDRETEHTRPDDARARIEEAVMETLEDLRQKCVDLLFRLQTEFDLKASTTHLAADLFHRFFCLDLLPSFLIERTPATRATHRPASCWPSPTSLASSCTLPNPRPRAEVSSVSSPVAPRPSTAPSASLPSSSFSSSSFLSSSSSSSSSFLSSSSSSSSSFLSSSSSSSSSSCSSSSSTSPSASLASLPDALSLSRPAAWVPGGESRALGASRVGGFFLLFEETLFLRGLSGLVCSARAPRPARPRPRLVLCCHGVHRSLLAAAACAKIADVYSERSLEYYKTTNAHDYAVSASTWLVSRLLKETCLSCLLRECGWSRCEHSRGAEHRPSDERRGSTEARLCAESDDREVQEDDGREPGLEGREESEELEREHREERENIPERARLARGTSESADSSFSPVPSIQGSSDFAPASFLRSCLSASSTSSSSCSSSSSVFPSDSRISAASSATTPSSVLTASSALPVPSPGLACSSSSRLSGCPSRCMEPCAWEKRASAASLVSLEKEILQKLAFRLSRPTVLWCTALLWDVTELSVHLEKQRRQLACLAGRACTPPFYSQTRRLCGRDTTGEFPERNKRPRPEAETAAEEEETRRLRGGGRTFRLAQERDFDARNGLRREGPSPPITAPSRPTPLRAGAGAFSENAERKATKRRSGQAGDVSEDVHPRRVRTSAAQRTGEDETGASFPVEKKPEGVFSRPATPSMHGSQDRVSCEIPTSLSQTHSAYRAATAATASFASSPPLSRVLTSVSASEPPLGDVFSPTERPAASRVDSGGSGACLGARRCAPAGFVLPLPSPRTLQQTRRFCSLLADLSLYDLRLVGAQPLLLAQLLHMRSLFTFLPERFWIAADLVARARARESRSPRGRVRLRGGERRGDAADQPAPAKAGSASEGKKGDDGNQSLPTKPPAKAPDAATPAPSQAAVSASLWRSPSRHASSSSFTLSPASCRKRSRLPCSASISSSSSYFSTSFPSSSSPLSAPSSFSSSPLSAPSSSCSSPLSAPFSPSSSPVSSPSSSSPLASSFDFSSSLAPLEAVLGPLLVPQLRRLLCAGWRHPWDILQLGAAAAELAQTTRAAQEIRRSPLLFPQTGEASDGASTPLAFLRFASLLHARRVRQFAEREADIRARNGETEMEEAEGRLKGKEEGRAEEVKREKGKGLTGGNAGGEKGRRPSEKQMMESLSISPDASETWSDSPRTHSSDGGNLSEAQETAAEGGARLRVGETAWAAKGDEEDKTDHQNLRACAVEESALDAFEGETEETRDMPRSENLQPARRETTWKRPGASRSRDGWRAARRESGHSRERSRSVSDRVKTVEQNASTVPKGRPEGPTSRRLGRLPPASLGLLLPDDASLEALLKMTRE</sequence>
<feature type="domain" description="Protein kinase" evidence="4">
    <location>
        <begin position="1"/>
        <end position="345"/>
    </location>
</feature>
<evidence type="ECO:0000256" key="1">
    <source>
        <dbReference type="ARBA" id="ARBA00022741"/>
    </source>
</evidence>
<feature type="compositionally biased region" description="Basic and acidic residues" evidence="3">
    <location>
        <begin position="1760"/>
        <end position="1775"/>
    </location>
</feature>
<feature type="compositionally biased region" description="Basic and acidic residues" evidence="3">
    <location>
        <begin position="969"/>
        <end position="1007"/>
    </location>
</feature>
<dbReference type="Gene3D" id="1.10.510.10">
    <property type="entry name" value="Transferase(Phosphotransferase) domain 1"/>
    <property type="match status" value="1"/>
</dbReference>
<keyword evidence="2" id="KW-0067">ATP-binding</keyword>
<feature type="compositionally biased region" description="Basic and acidic residues" evidence="3">
    <location>
        <begin position="2322"/>
        <end position="2332"/>
    </location>
</feature>
<feature type="compositionally biased region" description="Basic and acidic residues" evidence="3">
    <location>
        <begin position="1722"/>
        <end position="1738"/>
    </location>
</feature>
<feature type="region of interest" description="Disordered" evidence="3">
    <location>
        <begin position="598"/>
        <end position="771"/>
    </location>
</feature>
<feature type="region of interest" description="Disordered" evidence="3">
    <location>
        <begin position="73"/>
        <end position="132"/>
    </location>
</feature>
<feature type="compositionally biased region" description="Basic and acidic residues" evidence="3">
    <location>
        <begin position="1144"/>
        <end position="1172"/>
    </location>
</feature>
<dbReference type="PANTHER" id="PTHR24055">
    <property type="entry name" value="MITOGEN-ACTIVATED PROTEIN KINASE"/>
    <property type="match status" value="1"/>
</dbReference>
<feature type="compositionally biased region" description="Basic and acidic residues" evidence="3">
    <location>
        <begin position="729"/>
        <end position="747"/>
    </location>
</feature>
<feature type="region of interest" description="Disordered" evidence="3">
    <location>
        <begin position="361"/>
        <end position="487"/>
    </location>
</feature>
<keyword evidence="5" id="KW-0418">Kinase</keyword>
<dbReference type="PROSITE" id="PS50011">
    <property type="entry name" value="PROTEIN_KINASE_DOM"/>
    <property type="match status" value="1"/>
</dbReference>
<accession>A0A0F7U6Y3</accession>
<feature type="compositionally biased region" description="Polar residues" evidence="3">
    <location>
        <begin position="2334"/>
        <end position="2349"/>
    </location>
</feature>
<feature type="compositionally biased region" description="Basic and acidic residues" evidence="3">
    <location>
        <begin position="892"/>
        <end position="907"/>
    </location>
</feature>
<dbReference type="InterPro" id="IPR011009">
    <property type="entry name" value="Kinase-like_dom_sf"/>
</dbReference>
<evidence type="ECO:0000256" key="3">
    <source>
        <dbReference type="SAM" id="MobiDB-lite"/>
    </source>
</evidence>
<dbReference type="SMART" id="SM00220">
    <property type="entry name" value="S_TKc"/>
    <property type="match status" value="1"/>
</dbReference>
<feature type="compositionally biased region" description="Polar residues" evidence="3">
    <location>
        <begin position="750"/>
        <end position="771"/>
    </location>
</feature>
<feature type="region of interest" description="Disordered" evidence="3">
    <location>
        <begin position="1722"/>
        <end position="1865"/>
    </location>
</feature>
<organism evidence="5">
    <name type="scientific">Neospora caninum (strain Liverpool)</name>
    <dbReference type="NCBI Taxonomy" id="572307"/>
    <lineage>
        <taxon>Eukaryota</taxon>
        <taxon>Sar</taxon>
        <taxon>Alveolata</taxon>
        <taxon>Apicomplexa</taxon>
        <taxon>Conoidasida</taxon>
        <taxon>Coccidia</taxon>
        <taxon>Eucoccidiorida</taxon>
        <taxon>Eimeriorina</taxon>
        <taxon>Sarcocystidae</taxon>
        <taxon>Neospora</taxon>
    </lineage>
</organism>
<name>A0A0F7U6Y3_NEOCL</name>
<feature type="compositionally biased region" description="Basic and acidic residues" evidence="3">
    <location>
        <begin position="709"/>
        <end position="718"/>
    </location>
</feature>
<feature type="compositionally biased region" description="Basic residues" evidence="3">
    <location>
        <begin position="856"/>
        <end position="865"/>
    </location>
</feature>
<keyword evidence="1" id="KW-0547">Nucleotide-binding</keyword>
<feature type="compositionally biased region" description="Polar residues" evidence="3">
    <location>
        <begin position="2355"/>
        <end position="2364"/>
    </location>
</feature>
<dbReference type="InterPro" id="IPR000719">
    <property type="entry name" value="Prot_kinase_dom"/>
</dbReference>
<reference evidence="5" key="1">
    <citation type="journal article" date="2015" name="PLoS ONE">
        <title>Comprehensive Evaluation of Toxoplasma gondii VEG and Neospora caninum LIV Genomes with Tachyzoite Stage Transcriptome and Proteome Defines Novel Transcript Features.</title>
        <authorList>
            <person name="Ramaprasad A."/>
            <person name="Mourier T."/>
            <person name="Naeem R."/>
            <person name="Malas T.B."/>
            <person name="Moussa E."/>
            <person name="Panigrahi A."/>
            <person name="Vermont S.J."/>
            <person name="Otto T.D."/>
            <person name="Wastling J."/>
            <person name="Pain A."/>
        </authorList>
    </citation>
    <scope>NUCLEOTIDE SEQUENCE</scope>
    <source>
        <strain evidence="5">Liverpool</strain>
    </source>
</reference>
<keyword evidence="5" id="KW-0808">Transferase</keyword>
<feature type="region of interest" description="Disordered" evidence="3">
    <location>
        <begin position="2283"/>
        <end position="2500"/>
    </location>
</feature>
<feature type="compositionally biased region" description="Basic and acidic residues" evidence="3">
    <location>
        <begin position="389"/>
        <end position="444"/>
    </location>
</feature>
<feature type="compositionally biased region" description="Basic and acidic residues" evidence="3">
    <location>
        <begin position="2283"/>
        <end position="2312"/>
    </location>
</feature>
<feature type="compositionally biased region" description="Basic and acidic residues" evidence="3">
    <location>
        <begin position="2384"/>
        <end position="2395"/>
    </location>
</feature>
<feature type="compositionally biased region" description="Low complexity" evidence="3">
    <location>
        <begin position="2082"/>
        <end position="2099"/>
    </location>
</feature>
<feature type="compositionally biased region" description="Polar residues" evidence="3">
    <location>
        <begin position="361"/>
        <end position="370"/>
    </location>
</feature>
<feature type="compositionally biased region" description="Basic and acidic residues" evidence="3">
    <location>
        <begin position="618"/>
        <end position="628"/>
    </location>
</feature>
<feature type="region of interest" description="Disordered" evidence="3">
    <location>
        <begin position="952"/>
        <end position="1083"/>
    </location>
</feature>